<organism evidence="3 4">
    <name type="scientific">Desulfonema magnum</name>
    <dbReference type="NCBI Taxonomy" id="45655"/>
    <lineage>
        <taxon>Bacteria</taxon>
        <taxon>Pseudomonadati</taxon>
        <taxon>Thermodesulfobacteriota</taxon>
        <taxon>Desulfobacteria</taxon>
        <taxon>Desulfobacterales</taxon>
        <taxon>Desulfococcaceae</taxon>
        <taxon>Desulfonema</taxon>
    </lineage>
</organism>
<dbReference type="RefSeq" id="WP_207681605.1">
    <property type="nucleotide sequence ID" value="NZ_CP061800.1"/>
</dbReference>
<keyword evidence="1" id="KW-0812">Transmembrane</keyword>
<dbReference type="InterPro" id="IPR038765">
    <property type="entry name" value="Papain-like_cys_pep_sf"/>
</dbReference>
<dbReference type="Proteomes" id="UP000663722">
    <property type="component" value="Chromosome"/>
</dbReference>
<name>A0A975BHQ0_9BACT</name>
<keyword evidence="1" id="KW-1133">Transmembrane helix</keyword>
<dbReference type="InterPro" id="IPR002931">
    <property type="entry name" value="Transglutaminase-like"/>
</dbReference>
<evidence type="ECO:0000259" key="2">
    <source>
        <dbReference type="Pfam" id="PF01841"/>
    </source>
</evidence>
<keyword evidence="4" id="KW-1185">Reference proteome</keyword>
<dbReference type="KEGG" id="dmm:dnm_016330"/>
<dbReference type="Pfam" id="PF01841">
    <property type="entry name" value="Transglut_core"/>
    <property type="match status" value="1"/>
</dbReference>
<gene>
    <name evidence="3" type="ORF">dnm_016330</name>
</gene>
<dbReference type="SUPFAM" id="SSF54001">
    <property type="entry name" value="Cysteine proteinases"/>
    <property type="match status" value="1"/>
</dbReference>
<dbReference type="EMBL" id="CP061800">
    <property type="protein sequence ID" value="QTA85622.1"/>
    <property type="molecule type" value="Genomic_DNA"/>
</dbReference>
<proteinExistence type="predicted"/>
<protein>
    <submittedName>
        <fullName evidence="3">Peptidase domain-containing protein</fullName>
    </submittedName>
</protein>
<evidence type="ECO:0000256" key="1">
    <source>
        <dbReference type="SAM" id="Phobius"/>
    </source>
</evidence>
<evidence type="ECO:0000313" key="4">
    <source>
        <dbReference type="Proteomes" id="UP000663722"/>
    </source>
</evidence>
<dbReference type="AlphaFoldDB" id="A0A975BHQ0"/>
<reference evidence="3" key="1">
    <citation type="journal article" date="2021" name="Microb. Physiol.">
        <title>Proteogenomic Insights into the Physiology of Marine, Sulfate-Reducing, Filamentous Desulfonema limicola and Desulfonema magnum.</title>
        <authorList>
            <person name="Schnaars V."/>
            <person name="Wohlbrand L."/>
            <person name="Scheve S."/>
            <person name="Hinrichs C."/>
            <person name="Reinhardt R."/>
            <person name="Rabus R."/>
        </authorList>
    </citation>
    <scope>NUCLEOTIDE SEQUENCE</scope>
    <source>
        <strain evidence="3">4be13</strain>
    </source>
</reference>
<sequence length="533" mass="60985">MQRQVSDKNPVKKHYHFTRHVVAILAGIIVLALLAIAVYDNELYHDICARQSRLSFSSQEILYLTNLRKALAFPAKSIDEISMKDMLRVLCKLNIRANYYEEIAANSTETLSDENNYQKKFPIILSKKTANIELPKIQNYQYEILNKGEKTVTGPILYQKHLWDTAEHLLESAGHLSIENELERARSLWRFVAENRYHFVPVTEESEEYDVIKYLSVYGYGFCDDTAGTLSKLAEMAGLRARTWVIGEGRHVVSEIYANGKWRMFDADRGICFYDKNSGELYGVEEICMLGNVPGEEIGFYTNGQTDILKPEEELSFYIKGRKRVWNNAAADHKIRYQLRTGEKIVFMNHNIGKYFLGKYPQNVPEYYNGFFEYHLNVADLKLVSGKIRAEETKDGIAIVNDSEEDGSIQVDFESPFPFVGGRISGTVRSEGDADLLLIDQANNTTHHHKLMPDLNLTTDAFFAVLTPSPTYAYSVLFRLKAKTSVLLSSFRVKTYFQFARMALLKLHEGQNTINIHFPDGKNTETEACVWTD</sequence>
<accession>A0A975BHQ0</accession>
<keyword evidence="1" id="KW-0472">Membrane</keyword>
<feature type="transmembrane region" description="Helical" evidence="1">
    <location>
        <begin position="21"/>
        <end position="39"/>
    </location>
</feature>
<feature type="domain" description="Transglutaminase-like" evidence="2">
    <location>
        <begin position="179"/>
        <end position="267"/>
    </location>
</feature>
<evidence type="ECO:0000313" key="3">
    <source>
        <dbReference type="EMBL" id="QTA85622.1"/>
    </source>
</evidence>